<reference evidence="3 5" key="2">
    <citation type="journal article" date="2014" name="PLoS Genet.">
        <title>Phylogenetically driven sequencing of extremely halophilic archaea reveals strategies for static and dynamic osmo-response.</title>
        <authorList>
            <person name="Becker E.A."/>
            <person name="Seitzer P.M."/>
            <person name="Tritt A."/>
            <person name="Larsen D."/>
            <person name="Krusor M."/>
            <person name="Yao A.I."/>
            <person name="Wu D."/>
            <person name="Madern D."/>
            <person name="Eisen J.A."/>
            <person name="Darling A.E."/>
            <person name="Facciotti M.T."/>
        </authorList>
    </citation>
    <scope>NUCLEOTIDE SEQUENCE [LARGE SCALE GENOMIC DNA]</scope>
    <source>
        <strain evidence="3">B3</strain>
        <strain evidence="5">DSM 18796 / CECT 7217 / JCM 14584 / KCTC 4019 / B3</strain>
    </source>
</reference>
<dbReference type="EMBL" id="AOHV01000031">
    <property type="protein sequence ID" value="ELY35833.1"/>
    <property type="molecule type" value="Genomic_DNA"/>
</dbReference>
<protein>
    <recommendedName>
        <fullName evidence="1">DUF8159 domain-containing protein</fullName>
    </recommendedName>
</protein>
<dbReference type="AlphaFoldDB" id="D8J3Z9"/>
<name>D8J3Z9_HALJB</name>
<accession>D8J3Z9</accession>
<dbReference type="PATRIC" id="fig|795797.18.peg.1999"/>
<evidence type="ECO:0000313" key="4">
    <source>
        <dbReference type="Proteomes" id="UP000000390"/>
    </source>
</evidence>
<feature type="domain" description="DUF8159" evidence="1">
    <location>
        <begin position="6"/>
        <end position="120"/>
    </location>
</feature>
<reference evidence="2 4" key="1">
    <citation type="journal article" date="2010" name="J. Bacteriol.">
        <title>Complete genome sequence of Halalkalicoccus jeotgali B3(T), an extremely halophilic archaeon.</title>
        <authorList>
            <person name="Roh S.W."/>
            <person name="Nam Y.D."/>
            <person name="Nam S.H."/>
            <person name="Choi S.H."/>
            <person name="Park H.S."/>
            <person name="Bae J.W."/>
        </authorList>
    </citation>
    <scope>NUCLEOTIDE SEQUENCE [LARGE SCALE GENOMIC DNA]</scope>
    <source>
        <strain evidence="2">B3</strain>
        <strain evidence="4">DSM 18796 / CECT 7217 / JCM 14584 / KCTC 4019 / B3</strain>
    </source>
</reference>
<dbReference type="InterPro" id="IPR058473">
    <property type="entry name" value="DUF8159"/>
</dbReference>
<dbReference type="EMBL" id="CP002062">
    <property type="protein sequence ID" value="ADJ15391.1"/>
    <property type="molecule type" value="Genomic_DNA"/>
</dbReference>
<dbReference type="OrthoDB" id="290983at2157"/>
<evidence type="ECO:0000313" key="2">
    <source>
        <dbReference type="EMBL" id="ADJ15391.1"/>
    </source>
</evidence>
<dbReference type="eggNOG" id="arCOG06310">
    <property type="taxonomic scope" value="Archaea"/>
</dbReference>
<sequence>MSFETDDAVLEQVGYRLMGQGVYFESVEHSTDRIEIDYETVAPGEGVPHRQIGRVITVFRDAIEEGWEPTTIEARVHDSEDGTLRGTWHMNEEWLYELESGDLSEVEFSGQVLETLEEPRS</sequence>
<dbReference type="STRING" id="795797.HacjB3_10040"/>
<dbReference type="Proteomes" id="UP000000390">
    <property type="component" value="Chromosome"/>
</dbReference>
<dbReference type="RefSeq" id="WP_008417113.1">
    <property type="nucleotide sequence ID" value="NC_014297.1"/>
</dbReference>
<dbReference type="KEGG" id="hje:HacjB3_10040"/>
<keyword evidence="5" id="KW-1185">Reference proteome</keyword>
<dbReference type="Proteomes" id="UP000011645">
    <property type="component" value="Unassembled WGS sequence"/>
</dbReference>
<organism evidence="2 4">
    <name type="scientific">Halalkalicoccus jeotgali (strain DSM 18796 / CECT 7217 / JCM 14584 / KCTC 4019 / B3)</name>
    <dbReference type="NCBI Taxonomy" id="795797"/>
    <lineage>
        <taxon>Archaea</taxon>
        <taxon>Methanobacteriati</taxon>
        <taxon>Methanobacteriota</taxon>
        <taxon>Stenosarchaea group</taxon>
        <taxon>Halobacteria</taxon>
        <taxon>Halobacteriales</taxon>
        <taxon>Halococcaceae</taxon>
        <taxon>Halalkalicoccus</taxon>
    </lineage>
</organism>
<evidence type="ECO:0000313" key="5">
    <source>
        <dbReference type="Proteomes" id="UP000011645"/>
    </source>
</evidence>
<proteinExistence type="predicted"/>
<evidence type="ECO:0000259" key="1">
    <source>
        <dbReference type="Pfam" id="PF26490"/>
    </source>
</evidence>
<dbReference type="GeneID" id="9419818"/>
<dbReference type="HOGENOM" id="CLU_149763_0_0_2"/>
<gene>
    <name evidence="2" type="ordered locus">HacjB3_10040</name>
    <name evidence="3" type="ORF">C497_12631</name>
</gene>
<dbReference type="Pfam" id="PF26490">
    <property type="entry name" value="DUF8159"/>
    <property type="match status" value="1"/>
</dbReference>
<evidence type="ECO:0000313" key="3">
    <source>
        <dbReference type="EMBL" id="ELY35833.1"/>
    </source>
</evidence>